<feature type="region of interest" description="Disordered" evidence="1">
    <location>
        <begin position="314"/>
        <end position="380"/>
    </location>
</feature>
<gene>
    <name evidence="2" type="ORF">J1605_015361</name>
</gene>
<evidence type="ECO:0000313" key="3">
    <source>
        <dbReference type="Proteomes" id="UP001159641"/>
    </source>
</evidence>
<organism evidence="2 3">
    <name type="scientific">Eschrichtius robustus</name>
    <name type="common">California gray whale</name>
    <name type="synonym">Eschrichtius gibbosus</name>
    <dbReference type="NCBI Taxonomy" id="9764"/>
    <lineage>
        <taxon>Eukaryota</taxon>
        <taxon>Metazoa</taxon>
        <taxon>Chordata</taxon>
        <taxon>Craniata</taxon>
        <taxon>Vertebrata</taxon>
        <taxon>Euteleostomi</taxon>
        <taxon>Mammalia</taxon>
        <taxon>Eutheria</taxon>
        <taxon>Laurasiatheria</taxon>
        <taxon>Artiodactyla</taxon>
        <taxon>Whippomorpha</taxon>
        <taxon>Cetacea</taxon>
        <taxon>Mysticeti</taxon>
        <taxon>Eschrichtiidae</taxon>
        <taxon>Eschrichtius</taxon>
    </lineage>
</organism>
<feature type="region of interest" description="Disordered" evidence="1">
    <location>
        <begin position="419"/>
        <end position="443"/>
    </location>
</feature>
<accession>A0AB34GBS6</accession>
<proteinExistence type="predicted"/>
<dbReference type="Proteomes" id="UP001159641">
    <property type="component" value="Unassembled WGS sequence"/>
</dbReference>
<comment type="caution">
    <text evidence="2">The sequence shown here is derived from an EMBL/GenBank/DDBJ whole genome shotgun (WGS) entry which is preliminary data.</text>
</comment>
<evidence type="ECO:0000256" key="1">
    <source>
        <dbReference type="SAM" id="MobiDB-lite"/>
    </source>
</evidence>
<dbReference type="EMBL" id="JAIQCJ010002358">
    <property type="protein sequence ID" value="KAJ8776772.1"/>
    <property type="molecule type" value="Genomic_DNA"/>
</dbReference>
<dbReference type="AlphaFoldDB" id="A0AB34GBS6"/>
<protein>
    <submittedName>
        <fullName evidence="2">Uncharacterized protein</fullName>
    </submittedName>
</protein>
<keyword evidence="3" id="KW-1185">Reference proteome</keyword>
<reference evidence="2 3" key="1">
    <citation type="submission" date="2022-11" db="EMBL/GenBank/DDBJ databases">
        <title>Whole genome sequence of Eschrichtius robustus ER-17-0199.</title>
        <authorList>
            <person name="Bruniche-Olsen A."/>
            <person name="Black A.N."/>
            <person name="Fields C.J."/>
            <person name="Walden K."/>
            <person name="Dewoody J.A."/>
        </authorList>
    </citation>
    <scope>NUCLEOTIDE SEQUENCE [LARGE SCALE GENOMIC DNA]</scope>
    <source>
        <strain evidence="2">ER-17-0199</strain>
        <tissue evidence="2">Blubber</tissue>
    </source>
</reference>
<name>A0AB34GBS6_ESCRO</name>
<evidence type="ECO:0000313" key="2">
    <source>
        <dbReference type="EMBL" id="KAJ8776772.1"/>
    </source>
</evidence>
<sequence>MHPLQGEGNKSRFPRYRVLNKYCCCFVPRGQALSSVGCVVFSDGMTTLSCSAVQALLCRASVVAVALGRWAPPVVRLTLRPEGRQSRWAGLGLEPEQRAAQPRAVGGRQSLRSRLSLSSAVSVPPQGKGKLPLSLKFPETTCVSGDGCSRNKHRDQSLWEHPRSHWVGAEGGHWSWKKKQVEWRGVDFGGKLTVAMFLRAGAVSSQAQASGMAQGARPFTAMEFEVLHLKGPQRPLNPIPLLGRHIFAQLTAELLLGLGAPLAPREACQESQADVLALGADDLLTAGDSCFLIKTWPADPACLAPPAVVQTEQLGPSGTVSVGGERQGELRGSPGNQRHRAQGGSGLQRSTHLSGDETPALQGWRGLTGGEVSASEADHHSVPNPATWWLWAVEAGPWEGLHSDKCSGHLARSLLAPGPQLPKLPALSAPPVLTSRGEGTKVW</sequence>